<evidence type="ECO:0000256" key="1">
    <source>
        <dbReference type="SAM" id="SignalP"/>
    </source>
</evidence>
<name>A0A101MFX6_PENFR</name>
<proteinExistence type="predicted"/>
<evidence type="ECO:0000313" key="2">
    <source>
        <dbReference type="EMBL" id="KUM59849.1"/>
    </source>
</evidence>
<comment type="caution">
    <text evidence="2">The sequence shown here is derived from an EMBL/GenBank/DDBJ whole genome shotgun (WGS) entry which is preliminary data.</text>
</comment>
<protein>
    <submittedName>
        <fullName evidence="2">Uncharacterized protein</fullName>
    </submittedName>
</protein>
<sequence length="92" mass="10660">MIPLLVVLLVPGIPSRPLMRPCHDFLLVFYILLLDVYKGPGQKSWCYNLPWTGELQTRRKGPLYLSVISECYAQIDQAPTYIVRDMTKYQVD</sequence>
<feature type="signal peptide" evidence="1">
    <location>
        <begin position="1"/>
        <end position="15"/>
    </location>
</feature>
<dbReference type="AlphaFoldDB" id="A0A101MFX6"/>
<accession>A0A101MFX6</accession>
<keyword evidence="3" id="KW-1185">Reference proteome</keyword>
<dbReference type="Proteomes" id="UP000055045">
    <property type="component" value="Unassembled WGS sequence"/>
</dbReference>
<evidence type="ECO:0000313" key="3">
    <source>
        <dbReference type="Proteomes" id="UP000055045"/>
    </source>
</evidence>
<feature type="chain" id="PRO_5012227046" evidence="1">
    <location>
        <begin position="16"/>
        <end position="92"/>
    </location>
</feature>
<keyword evidence="1" id="KW-0732">Signal</keyword>
<organism evidence="2 3">
    <name type="scientific">Penicillium freii</name>
    <dbReference type="NCBI Taxonomy" id="48697"/>
    <lineage>
        <taxon>Eukaryota</taxon>
        <taxon>Fungi</taxon>
        <taxon>Dikarya</taxon>
        <taxon>Ascomycota</taxon>
        <taxon>Pezizomycotina</taxon>
        <taxon>Eurotiomycetes</taxon>
        <taxon>Eurotiomycetidae</taxon>
        <taxon>Eurotiales</taxon>
        <taxon>Aspergillaceae</taxon>
        <taxon>Penicillium</taxon>
    </lineage>
</organism>
<dbReference type="EMBL" id="LLXE01000203">
    <property type="protein sequence ID" value="KUM59849.1"/>
    <property type="molecule type" value="Genomic_DNA"/>
</dbReference>
<reference evidence="2 3" key="1">
    <citation type="submission" date="2015-10" db="EMBL/GenBank/DDBJ databases">
        <title>Genome sequencing of Penicillium freii.</title>
        <authorList>
            <person name="Nguyen H.D."/>
            <person name="Visagie C.M."/>
            <person name="Seifert K.A."/>
        </authorList>
    </citation>
    <scope>NUCLEOTIDE SEQUENCE [LARGE SCALE GENOMIC DNA]</scope>
    <source>
        <strain evidence="2 3">DAOM 242723</strain>
    </source>
</reference>
<gene>
    <name evidence="2" type="ORF">ACN42_g7281</name>
</gene>